<evidence type="ECO:0000313" key="2">
    <source>
        <dbReference type="EMBL" id="ADO68835.1"/>
    </source>
</evidence>
<evidence type="ECO:0000313" key="3">
    <source>
        <dbReference type="Proteomes" id="UP000001351"/>
    </source>
</evidence>
<keyword evidence="3" id="KW-1185">Reference proteome</keyword>
<dbReference type="HOGENOM" id="CLU_1481154_0_0_7"/>
<dbReference type="AlphaFoldDB" id="E3FDF6"/>
<dbReference type="STRING" id="378806.STAUR_1031"/>
<dbReference type="Proteomes" id="UP000001351">
    <property type="component" value="Chromosome"/>
</dbReference>
<organism evidence="2 3">
    <name type="scientific">Stigmatella aurantiaca (strain DW4/3-1)</name>
    <dbReference type="NCBI Taxonomy" id="378806"/>
    <lineage>
        <taxon>Bacteria</taxon>
        <taxon>Pseudomonadati</taxon>
        <taxon>Myxococcota</taxon>
        <taxon>Myxococcia</taxon>
        <taxon>Myxococcales</taxon>
        <taxon>Cystobacterineae</taxon>
        <taxon>Archangiaceae</taxon>
        <taxon>Stigmatella</taxon>
    </lineage>
</organism>
<dbReference type="EMBL" id="CP002271">
    <property type="protein sequence ID" value="ADO68835.1"/>
    <property type="molecule type" value="Genomic_DNA"/>
</dbReference>
<reference evidence="2 3" key="1">
    <citation type="journal article" date="2011" name="Mol. Biol. Evol.">
        <title>Comparative genomic analysis of fruiting body formation in Myxococcales.</title>
        <authorList>
            <person name="Huntley S."/>
            <person name="Hamann N."/>
            <person name="Wegener-Feldbrugge S."/>
            <person name="Treuner-Lange A."/>
            <person name="Kube M."/>
            <person name="Reinhardt R."/>
            <person name="Klages S."/>
            <person name="Muller R."/>
            <person name="Ronning C.M."/>
            <person name="Nierman W.C."/>
            <person name="Sogaard-Andersen L."/>
        </authorList>
    </citation>
    <scope>NUCLEOTIDE SEQUENCE [LARGE SCALE GENOMIC DNA]</scope>
    <source>
        <strain evidence="2 3">DW4/3-1</strain>
    </source>
</reference>
<protein>
    <submittedName>
        <fullName evidence="2">Uncharacterized protein</fullName>
    </submittedName>
</protein>
<accession>E3FDF6</accession>
<feature type="region of interest" description="Disordered" evidence="1">
    <location>
        <begin position="131"/>
        <end position="182"/>
    </location>
</feature>
<feature type="region of interest" description="Disordered" evidence="1">
    <location>
        <begin position="16"/>
        <end position="36"/>
    </location>
</feature>
<evidence type="ECO:0000256" key="1">
    <source>
        <dbReference type="SAM" id="MobiDB-lite"/>
    </source>
</evidence>
<sequence length="182" mass="19606">MRPLIEGSQVHRYEHSPFLGGTWPSPRAGQGRRRRSGVSYKFFDRAVRMSTSRFVWAHRRPACSVALKDTNAGAGALADGGPVKPVGQPYQFVPSAPRGDTSNQPVLQPYPFVQSAPERGPLERVERRGAVCRGKSGMADAGGSVRTGGPTPRRVARDLRSQDVGPCSPSRHSRVCAKASSA</sequence>
<name>E3FDF6_STIAD</name>
<gene>
    <name evidence="2" type="ordered locus">STAUR_1031</name>
</gene>
<dbReference type="KEGG" id="sur:STAUR_1031"/>
<proteinExistence type="predicted"/>